<comment type="caution">
    <text evidence="2">The sequence shown here is derived from an EMBL/GenBank/DDBJ whole genome shotgun (WGS) entry which is preliminary data.</text>
</comment>
<dbReference type="PANTHER" id="PTHR43649">
    <property type="entry name" value="ARABINOSE-BINDING PROTEIN-RELATED"/>
    <property type="match status" value="1"/>
</dbReference>
<feature type="chain" id="PRO_5003184979" evidence="1">
    <location>
        <begin position="34"/>
        <end position="429"/>
    </location>
</feature>
<feature type="signal peptide" evidence="1">
    <location>
        <begin position="1"/>
        <end position="33"/>
    </location>
</feature>
<protein>
    <submittedName>
        <fullName evidence="2">ABC transporter, solute-binding protein</fullName>
    </submittedName>
</protein>
<dbReference type="CDD" id="cd14748">
    <property type="entry name" value="PBP2_UgpB"/>
    <property type="match status" value="1"/>
</dbReference>
<accession>E4KM87</accession>
<name>E4KM87_9LACT</name>
<dbReference type="EMBL" id="AENN01000001">
    <property type="protein sequence ID" value="EFR32013.1"/>
    <property type="molecule type" value="Genomic_DNA"/>
</dbReference>
<evidence type="ECO:0000313" key="2">
    <source>
        <dbReference type="EMBL" id="EFR32013.1"/>
    </source>
</evidence>
<reference evidence="2 3" key="1">
    <citation type="submission" date="2010-10" db="EMBL/GenBank/DDBJ databases">
        <authorList>
            <person name="Durkin A.S."/>
            <person name="Madupu R."/>
            <person name="Torralba M."/>
            <person name="Gillis M."/>
            <person name="Methe B."/>
            <person name="Sutton G."/>
            <person name="Nelson K.E."/>
        </authorList>
    </citation>
    <scope>NUCLEOTIDE SEQUENCE [LARGE SCALE GENOMIC DNA]</scope>
    <source>
        <strain evidence="2 3">ACS-139-V-Col8</strain>
    </source>
</reference>
<dbReference type="eggNOG" id="COG1653">
    <property type="taxonomic scope" value="Bacteria"/>
</dbReference>
<dbReference type="OrthoDB" id="9763054at2"/>
<dbReference type="Pfam" id="PF13416">
    <property type="entry name" value="SBP_bac_8"/>
    <property type="match status" value="1"/>
</dbReference>
<dbReference type="AlphaFoldDB" id="E4KM87"/>
<dbReference type="PANTHER" id="PTHR43649:SF12">
    <property type="entry name" value="DIACETYLCHITOBIOSE BINDING PROTEIN DASA"/>
    <property type="match status" value="1"/>
</dbReference>
<dbReference type="STRING" id="908337.HMPREF9257_1073"/>
<dbReference type="RefSeq" id="WP_006417496.1">
    <property type="nucleotide sequence ID" value="NZ_AENN01000001.1"/>
</dbReference>
<dbReference type="Proteomes" id="UP000005990">
    <property type="component" value="Unassembled WGS sequence"/>
</dbReference>
<evidence type="ECO:0000313" key="3">
    <source>
        <dbReference type="Proteomes" id="UP000005990"/>
    </source>
</evidence>
<keyword evidence="3" id="KW-1185">Reference proteome</keyword>
<gene>
    <name evidence="2" type="ORF">HMPREF9257_1073</name>
</gene>
<sequence length="429" mass="47538">MLSKQTVLKSFTALSAGLILASASPLLVNQVEAADKIKINYWHVNADTQGGKTVNELVEAYNASQDEVEVVATFNPDMYKGLMQNLQAAVTSGETPDVVQVGWAFKDYFSENFEYTDPIQLVQEVDPDNKDFFEKNFLENVLNLAKKDDSYVGIPYSVSNPVLYINKDLLKEAGLDENGPQTWEQVQEFSKTIKEKTGKFGLYVQEPADSWAQQALLESNGAAIMTDGKASFASEEGIHAYQVYQDMVVKDESALHTTWEQGIQSFIDGNVAMLYTTIAQRNNVQSNANFAVTAIKSPTWEGKENKLPAGGAMLAVTSQDEEKKKATWDFLKYLYSVESMAKWTEGTGYVPPRKDVAEAENGLKKFLEENQMMTPAIEQMDAMVSWTSFPGDAGLEAEQMLLDMRDSILGGSDVAETLKSTQDAINDLF</sequence>
<organism evidence="2 3">
    <name type="scientific">Eremococcus coleocola ACS-139-V-Col8</name>
    <dbReference type="NCBI Taxonomy" id="908337"/>
    <lineage>
        <taxon>Bacteria</taxon>
        <taxon>Bacillati</taxon>
        <taxon>Bacillota</taxon>
        <taxon>Bacilli</taxon>
        <taxon>Lactobacillales</taxon>
        <taxon>Aerococcaceae</taxon>
        <taxon>Eremococcus</taxon>
    </lineage>
</organism>
<keyword evidence="1" id="KW-0732">Signal</keyword>
<dbReference type="Gene3D" id="3.40.190.10">
    <property type="entry name" value="Periplasmic binding protein-like II"/>
    <property type="match status" value="2"/>
</dbReference>
<evidence type="ECO:0000256" key="1">
    <source>
        <dbReference type="SAM" id="SignalP"/>
    </source>
</evidence>
<dbReference type="InterPro" id="IPR050490">
    <property type="entry name" value="Bact_solute-bd_prot1"/>
</dbReference>
<dbReference type="InterPro" id="IPR006059">
    <property type="entry name" value="SBP"/>
</dbReference>
<proteinExistence type="predicted"/>
<dbReference type="SUPFAM" id="SSF53850">
    <property type="entry name" value="Periplasmic binding protein-like II"/>
    <property type="match status" value="1"/>
</dbReference>